<comment type="function">
    <text evidence="1">Cilium- and flagellum-specific protein that plays a role in axonemal structure organization and motility. May play a role in outer and inner dynein arm assembly.</text>
</comment>
<dbReference type="AlphaFoldDB" id="A0A1S3K6N3"/>
<evidence type="ECO:0000256" key="5">
    <source>
        <dbReference type="ARBA" id="ARBA00022490"/>
    </source>
</evidence>
<evidence type="ECO:0000256" key="6">
    <source>
        <dbReference type="ARBA" id="ARBA00023212"/>
    </source>
</evidence>
<evidence type="ECO:0000313" key="9">
    <source>
        <dbReference type="RefSeq" id="XP_013418162.1"/>
    </source>
</evidence>
<accession>A0A1S3K6N3</accession>
<protein>
    <recommendedName>
        <fullName evidence="4">Cilia- and flagella-associated protein 300</fullName>
    </recommendedName>
</protein>
<keyword evidence="5" id="KW-0963">Cytoplasm</keyword>
<dbReference type="RefSeq" id="XP_013418162.1">
    <property type="nucleotide sequence ID" value="XM_013562708.1"/>
</dbReference>
<evidence type="ECO:0000256" key="4">
    <source>
        <dbReference type="ARBA" id="ARBA00022174"/>
    </source>
</evidence>
<keyword evidence="7" id="KW-0966">Cell projection</keyword>
<dbReference type="PANTHER" id="PTHR31078:SF1">
    <property type="entry name" value="CILIA- AND FLAGELLA-ASSOCIATED PROTEIN 300"/>
    <property type="match status" value="1"/>
</dbReference>
<dbReference type="STRING" id="7574.A0A1S3K6N3"/>
<name>A0A1S3K6N3_LINAN</name>
<evidence type="ECO:0000256" key="3">
    <source>
        <dbReference type="ARBA" id="ARBA00009205"/>
    </source>
</evidence>
<dbReference type="OrthoDB" id="10259249at2759"/>
<evidence type="ECO:0000256" key="2">
    <source>
        <dbReference type="ARBA" id="ARBA00004430"/>
    </source>
</evidence>
<comment type="subcellular location">
    <subcellularLocation>
        <location evidence="2">Cytoplasm</location>
        <location evidence="2">Cytoskeleton</location>
        <location evidence="2">Cilium axoneme</location>
    </subcellularLocation>
</comment>
<comment type="similarity">
    <text evidence="3">Belongs to the CFAP300 family.</text>
</comment>
<gene>
    <name evidence="9" type="primary">LOC106179174</name>
</gene>
<dbReference type="PANTHER" id="PTHR31078">
    <property type="entry name" value="CILIA- AND FLAGELLA-ASSOCIATED PROTEIN 300"/>
    <property type="match status" value="1"/>
</dbReference>
<sequence length="261" mass="29857">MAEKAAKFTFQLLPGKQFISIDGKEAQDSLMKWGMKGRIKAQVFSFDQEFQGYQKDDFVLAFFKDPVVLGNLNVLSSSDKWVPLGTEAQSVTAQPVPCTQVSMVFFDRLVDEGIIRESGQIMKCFDDYYDDITVSDELRKMLLIEDSDNYEAYSSAERDEFLFRIFKHICLGGQVCQYEDEVKPYLDMTKNIYKDLVSVQKDPSTKELKVVSQVLQVTASNDSGMHYPCDSEHVQTFAYLIIDPIKRHVTTFYHRFGGGVF</sequence>
<organism evidence="8 9">
    <name type="scientific">Lingula anatina</name>
    <name type="common">Brachiopod</name>
    <name type="synonym">Lingula unguis</name>
    <dbReference type="NCBI Taxonomy" id="7574"/>
    <lineage>
        <taxon>Eukaryota</taxon>
        <taxon>Metazoa</taxon>
        <taxon>Spiralia</taxon>
        <taxon>Lophotrochozoa</taxon>
        <taxon>Brachiopoda</taxon>
        <taxon>Linguliformea</taxon>
        <taxon>Lingulata</taxon>
        <taxon>Lingulida</taxon>
        <taxon>Linguloidea</taxon>
        <taxon>Lingulidae</taxon>
        <taxon>Lingula</taxon>
    </lineage>
</organism>
<evidence type="ECO:0000256" key="7">
    <source>
        <dbReference type="ARBA" id="ARBA00023273"/>
    </source>
</evidence>
<proteinExistence type="inferred from homology"/>
<dbReference type="InterPro" id="IPR029416">
    <property type="entry name" value="CFAP300"/>
</dbReference>
<keyword evidence="8" id="KW-1185">Reference proteome</keyword>
<dbReference type="GO" id="GO:0005930">
    <property type="term" value="C:axoneme"/>
    <property type="evidence" value="ECO:0007669"/>
    <property type="project" value="UniProtKB-SubCell"/>
</dbReference>
<dbReference type="Pfam" id="PF14926">
    <property type="entry name" value="CFAP300"/>
    <property type="match status" value="1"/>
</dbReference>
<evidence type="ECO:0000256" key="1">
    <source>
        <dbReference type="ARBA" id="ARBA00002404"/>
    </source>
</evidence>
<dbReference type="InParanoid" id="A0A1S3K6N3"/>
<dbReference type="Proteomes" id="UP000085678">
    <property type="component" value="Unplaced"/>
</dbReference>
<keyword evidence="6" id="KW-0206">Cytoskeleton</keyword>
<evidence type="ECO:0000313" key="8">
    <source>
        <dbReference type="Proteomes" id="UP000085678"/>
    </source>
</evidence>
<dbReference type="KEGG" id="lak:106179174"/>
<reference evidence="9" key="1">
    <citation type="submission" date="2025-08" db="UniProtKB">
        <authorList>
            <consortium name="RefSeq"/>
        </authorList>
    </citation>
    <scope>IDENTIFICATION</scope>
    <source>
        <tissue evidence="9">Gonads</tissue>
    </source>
</reference>
<dbReference type="GeneID" id="106179174"/>